<accession>A0ABD0VL16</accession>
<dbReference type="AlphaFoldDB" id="A0ABD0VL16"/>
<evidence type="ECO:0000256" key="1">
    <source>
        <dbReference type="SAM" id="SignalP"/>
    </source>
</evidence>
<dbReference type="EMBL" id="JANQDX010000004">
    <property type="protein sequence ID" value="KAL0925426.1"/>
    <property type="molecule type" value="Genomic_DNA"/>
</dbReference>
<feature type="chain" id="PRO_5044803503" evidence="1">
    <location>
        <begin position="21"/>
        <end position="153"/>
    </location>
</feature>
<evidence type="ECO:0000313" key="2">
    <source>
        <dbReference type="EMBL" id="KAL0925426.1"/>
    </source>
</evidence>
<gene>
    <name evidence="2" type="ORF">M5K25_003754</name>
</gene>
<protein>
    <submittedName>
        <fullName evidence="2">Uncharacterized protein</fullName>
    </submittedName>
</protein>
<name>A0ABD0VL16_DENTH</name>
<comment type="caution">
    <text evidence="2">The sequence shown here is derived from an EMBL/GenBank/DDBJ whole genome shotgun (WGS) entry which is preliminary data.</text>
</comment>
<organism evidence="2 3">
    <name type="scientific">Dendrobium thyrsiflorum</name>
    <name type="common">Pinecone-like raceme dendrobium</name>
    <name type="synonym">Orchid</name>
    <dbReference type="NCBI Taxonomy" id="117978"/>
    <lineage>
        <taxon>Eukaryota</taxon>
        <taxon>Viridiplantae</taxon>
        <taxon>Streptophyta</taxon>
        <taxon>Embryophyta</taxon>
        <taxon>Tracheophyta</taxon>
        <taxon>Spermatophyta</taxon>
        <taxon>Magnoliopsida</taxon>
        <taxon>Liliopsida</taxon>
        <taxon>Asparagales</taxon>
        <taxon>Orchidaceae</taxon>
        <taxon>Epidendroideae</taxon>
        <taxon>Malaxideae</taxon>
        <taxon>Dendrobiinae</taxon>
        <taxon>Dendrobium</taxon>
    </lineage>
</organism>
<evidence type="ECO:0000313" key="3">
    <source>
        <dbReference type="Proteomes" id="UP001552299"/>
    </source>
</evidence>
<sequence length="153" mass="17167">MKEQSLWLWFLTSLAYQTQALLLPYSTSRPLSLIHCHSRTPPVIDASYLQPGPVDLHTTEFDIIGEHTGADHGCNVMMPFGGKPPGSEGLDHNREICLPEIWKSTNKHCSCMLELASFHHRQVTAQPASLNAREREANEEIKWSKAFASSLIN</sequence>
<keyword evidence="3" id="KW-1185">Reference proteome</keyword>
<feature type="signal peptide" evidence="1">
    <location>
        <begin position="1"/>
        <end position="20"/>
    </location>
</feature>
<keyword evidence="1" id="KW-0732">Signal</keyword>
<reference evidence="2 3" key="1">
    <citation type="journal article" date="2024" name="Plant Biotechnol. J.">
        <title>Dendrobium thyrsiflorum genome and its molecular insights into genes involved in important horticultural traits.</title>
        <authorList>
            <person name="Chen B."/>
            <person name="Wang J.Y."/>
            <person name="Zheng P.J."/>
            <person name="Li K.L."/>
            <person name="Liang Y.M."/>
            <person name="Chen X.F."/>
            <person name="Zhang C."/>
            <person name="Zhao X."/>
            <person name="He X."/>
            <person name="Zhang G.Q."/>
            <person name="Liu Z.J."/>
            <person name="Xu Q."/>
        </authorList>
    </citation>
    <scope>NUCLEOTIDE SEQUENCE [LARGE SCALE GENOMIC DNA]</scope>
    <source>
        <strain evidence="2">GZMU011</strain>
    </source>
</reference>
<proteinExistence type="predicted"/>
<dbReference type="Proteomes" id="UP001552299">
    <property type="component" value="Unassembled WGS sequence"/>
</dbReference>